<protein>
    <submittedName>
        <fullName evidence="1">Phenylacetate--CoA ligase family protein</fullName>
    </submittedName>
</protein>
<dbReference type="Proteomes" id="UP000294325">
    <property type="component" value="Chromosome"/>
</dbReference>
<dbReference type="SUPFAM" id="SSF56801">
    <property type="entry name" value="Acetyl-CoA synthetase-like"/>
    <property type="match status" value="1"/>
</dbReference>
<dbReference type="PANTHER" id="PTHR36932">
    <property type="entry name" value="CAPSULAR POLYSACCHARIDE BIOSYNTHESIS PROTEIN"/>
    <property type="match status" value="1"/>
</dbReference>
<reference evidence="1 2" key="1">
    <citation type="submission" date="2019-03" db="EMBL/GenBank/DDBJ databases">
        <title>The genome sequence of Nitrosococcus wardiae strain D1FHST reveals the archetypal metabolic capacity of ammonia-oxidizing Gammaproteobacteria.</title>
        <authorList>
            <person name="Wang L."/>
            <person name="Lim C.K."/>
            <person name="Hanson T.E."/>
            <person name="Dang H."/>
            <person name="Klotz M.G."/>
        </authorList>
    </citation>
    <scope>NUCLEOTIDE SEQUENCE [LARGE SCALE GENOMIC DNA]</scope>
    <source>
        <strain evidence="1 2">D1FHS</strain>
    </source>
</reference>
<gene>
    <name evidence="1" type="ORF">E3U44_08190</name>
</gene>
<keyword evidence="1" id="KW-0436">Ligase</keyword>
<dbReference type="PANTHER" id="PTHR36932:SF1">
    <property type="entry name" value="CAPSULAR POLYSACCHARIDE BIOSYNTHESIS PROTEIN"/>
    <property type="match status" value="1"/>
</dbReference>
<dbReference type="InterPro" id="IPR042099">
    <property type="entry name" value="ANL_N_sf"/>
</dbReference>
<dbReference type="Gene3D" id="3.40.50.12780">
    <property type="entry name" value="N-terminal domain of ligase-like"/>
    <property type="match status" value="1"/>
</dbReference>
<dbReference type="KEGG" id="nwr:E3U44_08190"/>
<dbReference type="RefSeq" id="WP_134357683.1">
    <property type="nucleotide sequence ID" value="NZ_CP038033.1"/>
</dbReference>
<proteinExistence type="predicted"/>
<dbReference type="OrthoDB" id="580775at2"/>
<organism evidence="1 2">
    <name type="scientific">Nitrosococcus wardiae</name>
    <dbReference type="NCBI Taxonomy" id="1814290"/>
    <lineage>
        <taxon>Bacteria</taxon>
        <taxon>Pseudomonadati</taxon>
        <taxon>Pseudomonadota</taxon>
        <taxon>Gammaproteobacteria</taxon>
        <taxon>Chromatiales</taxon>
        <taxon>Chromatiaceae</taxon>
        <taxon>Nitrosococcus</taxon>
    </lineage>
</organism>
<dbReference type="InterPro" id="IPR053158">
    <property type="entry name" value="CapK_Type1_Caps_Biosynth"/>
</dbReference>
<dbReference type="GO" id="GO:0016874">
    <property type="term" value="F:ligase activity"/>
    <property type="evidence" value="ECO:0007669"/>
    <property type="project" value="UniProtKB-KW"/>
</dbReference>
<accession>A0A4P7C138</accession>
<evidence type="ECO:0000313" key="2">
    <source>
        <dbReference type="Proteomes" id="UP000294325"/>
    </source>
</evidence>
<evidence type="ECO:0000313" key="1">
    <source>
        <dbReference type="EMBL" id="QBQ54486.1"/>
    </source>
</evidence>
<name>A0A4P7C138_9GAMM</name>
<keyword evidence="2" id="KW-1185">Reference proteome</keyword>
<dbReference type="EMBL" id="CP038033">
    <property type="protein sequence ID" value="QBQ54486.1"/>
    <property type="molecule type" value="Genomic_DNA"/>
</dbReference>
<sequence>MHPYLSRHLLYPLHESLVKRPTFKYLAELEQSQWLSRPEIERLQGTKLKALLRVAYDHCPWHRKRIQEAGLELDGETPLTLQDLRRLPTMNKQDALENRDEMTWQGVPGGAFKYNTGGSSGEPLIFYFGRWRQASDAAGRMRARRWWGIEVGEPEVYLWGAPVELDKTDRVKAIRDRLLNQLVLNAFEMSPGNMDTYLEAIQAFKPKCLYGYASSMALLAAHARERHTKLILPSLKAVCTTGEPLYPYQQALIEKVFGAPVANEFGSRDIGFTAHETPQGQVLLMSESIILEVLDPEGQPVGEGELGEAVMTGLCSEAQPFIRYRTGDIVRQSNDTCQRGRGLHVIGEVIGRSTDFIVRSDGAIMHALAVIYVLRAIEGVAEFKLIQHTVRDVEVLLVPSRSWQAEANPQIIKGLQARLGDEVRVQIRLLDQIPPEISGKHRYVVSHVPLPAALKIAANTNNVPQSRRETRKLA</sequence>
<dbReference type="AlphaFoldDB" id="A0A4P7C138"/>